<reference evidence="1 2" key="1">
    <citation type="submission" date="2020-06" db="EMBL/GenBank/DDBJ databases">
        <title>Methanolobus halotolerans sp. nov., isolated from a saline lake Tus in Siberia.</title>
        <authorList>
            <person name="Shen Y."/>
            <person name="Chen S.-C."/>
            <person name="Lai M.-C."/>
            <person name="Huang H.-H."/>
            <person name="Chiu H.-H."/>
            <person name="Tang S.-L."/>
            <person name="Rogozin D.Y."/>
            <person name="Degermendzhy A.G."/>
        </authorList>
    </citation>
    <scope>NUCLEOTIDE SEQUENCE [LARGE SCALE GENOMIC DNA]</scope>
    <source>
        <strain evidence="1 2">DSM 21339</strain>
    </source>
</reference>
<protein>
    <submittedName>
        <fullName evidence="1">Type II toxin-antitoxin system MqsA family antitoxin</fullName>
    </submittedName>
</protein>
<evidence type="ECO:0000313" key="1">
    <source>
        <dbReference type="EMBL" id="QLC49064.1"/>
    </source>
</evidence>
<dbReference type="NCBIfam" id="TIGR03831">
    <property type="entry name" value="YgiT_finger"/>
    <property type="match status" value="1"/>
</dbReference>
<keyword evidence="2" id="KW-1185">Reference proteome</keyword>
<sequence length="87" mass="9763">MIPDKCSFCKGRLIKGKHEFVVKIGGTVLSIRDVDAFICEECGEAYYTPETSRRIDKVMTRFHDSTLRVHPLAAGEISLSEIEAENC</sequence>
<dbReference type="CDD" id="cd12870">
    <property type="entry name" value="MqsA"/>
    <property type="match status" value="1"/>
</dbReference>
<organism evidence="1 2">
    <name type="scientific">Methanolobus zinderi</name>
    <dbReference type="NCBI Taxonomy" id="536044"/>
    <lineage>
        <taxon>Archaea</taxon>
        <taxon>Methanobacteriati</taxon>
        <taxon>Methanobacteriota</taxon>
        <taxon>Stenosarchaea group</taxon>
        <taxon>Methanomicrobia</taxon>
        <taxon>Methanosarcinales</taxon>
        <taxon>Methanosarcinaceae</taxon>
        <taxon>Methanolobus</taxon>
    </lineage>
</organism>
<dbReference type="AlphaFoldDB" id="A0A7D5I3M3"/>
<dbReference type="GeneID" id="55820343"/>
<dbReference type="Gene3D" id="3.10.20.860">
    <property type="match status" value="1"/>
</dbReference>
<dbReference type="InterPro" id="IPR022453">
    <property type="entry name" value="Znf_MqsA-type"/>
</dbReference>
<name>A0A7D5I3M3_9EURY</name>
<accession>A0A7D5I3M3</accession>
<evidence type="ECO:0000313" key="2">
    <source>
        <dbReference type="Proteomes" id="UP000509594"/>
    </source>
</evidence>
<dbReference type="EMBL" id="CP058215">
    <property type="protein sequence ID" value="QLC49064.1"/>
    <property type="molecule type" value="Genomic_DNA"/>
</dbReference>
<dbReference type="Proteomes" id="UP000509594">
    <property type="component" value="Chromosome"/>
</dbReference>
<proteinExistence type="predicted"/>
<gene>
    <name evidence="1" type="ORF">HWN40_01670</name>
</gene>
<dbReference type="OrthoDB" id="120029at2157"/>
<dbReference type="RefSeq" id="WP_176964127.1">
    <property type="nucleotide sequence ID" value="NZ_CP058215.1"/>
</dbReference>
<dbReference type="KEGG" id="mzi:HWN40_01670"/>